<feature type="domain" description="Metallo-beta-lactamase" evidence="7">
    <location>
        <begin position="51"/>
        <end position="274"/>
    </location>
</feature>
<evidence type="ECO:0000259" key="7">
    <source>
        <dbReference type="Pfam" id="PF12706"/>
    </source>
</evidence>
<dbReference type="HAMAP" id="MF_00653">
    <property type="entry name" value="PQQ_syn_PqqB"/>
    <property type="match status" value="1"/>
</dbReference>
<dbReference type="Pfam" id="PF12706">
    <property type="entry name" value="Lactamase_B_2"/>
    <property type="match status" value="1"/>
</dbReference>
<gene>
    <name evidence="6" type="primary">pqqB</name>
    <name evidence="8" type="ORF">CFR71_05870</name>
</gene>
<dbReference type="Proteomes" id="UP000247609">
    <property type="component" value="Unassembled WGS sequence"/>
</dbReference>
<dbReference type="RefSeq" id="WP_110528388.1">
    <property type="nucleotide sequence ID" value="NZ_NOXG01000003.1"/>
</dbReference>
<dbReference type="NCBIfam" id="TIGR02108">
    <property type="entry name" value="PQQ_syn_pqqB"/>
    <property type="match status" value="1"/>
</dbReference>
<dbReference type="PANTHER" id="PTHR42663">
    <property type="entry name" value="HYDROLASE C777.06C-RELATED-RELATED"/>
    <property type="match status" value="1"/>
</dbReference>
<dbReference type="PANTHER" id="PTHR42663:SF7">
    <property type="entry name" value="COENZYME PQQ SYNTHESIS PROTEIN B"/>
    <property type="match status" value="1"/>
</dbReference>
<evidence type="ECO:0000256" key="4">
    <source>
        <dbReference type="ARBA" id="ARBA00022448"/>
    </source>
</evidence>
<protein>
    <recommendedName>
        <fullName evidence="3 6">Coenzyme PQQ synthesis protein B</fullName>
    </recommendedName>
    <alternativeName>
        <fullName evidence="6">Pyrroloquinoline quinone biosynthesis protein B</fullName>
    </alternativeName>
</protein>
<reference evidence="8 9" key="1">
    <citation type="submission" date="2017-07" db="EMBL/GenBank/DDBJ databases">
        <title>A draft genome sequence of Komagataeibacter sp. T5K1.</title>
        <authorList>
            <person name="Skraban J."/>
            <person name="Cleenwerck I."/>
            <person name="Vandamme P."/>
            <person name="Trcek J."/>
        </authorList>
    </citation>
    <scope>NUCLEOTIDE SEQUENCE [LARGE SCALE GENOMIC DNA]</scope>
    <source>
        <strain evidence="8 9">T5K1</strain>
    </source>
</reference>
<dbReference type="EMBL" id="NOXG01000003">
    <property type="protein sequence ID" value="PYD76355.1"/>
    <property type="molecule type" value="Genomic_DNA"/>
</dbReference>
<keyword evidence="5 6" id="KW-0884">PQQ biosynthesis</keyword>
<comment type="similarity">
    <text evidence="2 6">Belongs to the PqqB family.</text>
</comment>
<sequence length="307" mass="32916">MIDIIVLGAAAGGGFPQWNSNAEGCRRARSGDPAALPRTQASIAISGDGQHWFIVNASPDLRTQINQTPALHPNEGLRSTPIAGVILTGGEVDTITGLLTLRERQPLTLLATDAVLATLDANPVFEALNRQVVTRTALPLEQDFPLTLVDGTPADLTIRAFVVPGKVPLYAERGPDPAAIVENGETIGLEITDGARRVCFIPGCARMTDALRQRLSGADLVFFDGTLWVDDEMLRAGVGEKTGQRMGHMSLMGEAGTFAAFRDLDIARKILIHINNSNPVLLSDSPERKRAEAEGWDVAHDGMRITL</sequence>
<comment type="caution">
    <text evidence="8">The sequence shown here is derived from an EMBL/GenBank/DDBJ whole genome shotgun (WGS) entry which is preliminary data.</text>
</comment>
<evidence type="ECO:0000313" key="8">
    <source>
        <dbReference type="EMBL" id="PYD76355.1"/>
    </source>
</evidence>
<organism evidence="8 9">
    <name type="scientific">Novacetimonas pomaceti</name>
    <dbReference type="NCBI Taxonomy" id="2021998"/>
    <lineage>
        <taxon>Bacteria</taxon>
        <taxon>Pseudomonadati</taxon>
        <taxon>Pseudomonadota</taxon>
        <taxon>Alphaproteobacteria</taxon>
        <taxon>Acetobacterales</taxon>
        <taxon>Acetobacteraceae</taxon>
        <taxon>Novacetimonas</taxon>
    </lineage>
</organism>
<evidence type="ECO:0000256" key="3">
    <source>
        <dbReference type="ARBA" id="ARBA00015084"/>
    </source>
</evidence>
<evidence type="ECO:0000256" key="1">
    <source>
        <dbReference type="ARBA" id="ARBA00004886"/>
    </source>
</evidence>
<dbReference type="Gene3D" id="3.60.15.10">
    <property type="entry name" value="Ribonuclease Z/Hydroxyacylglutathione hydrolase-like"/>
    <property type="match status" value="1"/>
</dbReference>
<evidence type="ECO:0000256" key="2">
    <source>
        <dbReference type="ARBA" id="ARBA00008481"/>
    </source>
</evidence>
<comment type="function">
    <text evidence="6">May be involved in the transport of PQQ or its precursor to the periplasm.</text>
</comment>
<evidence type="ECO:0000256" key="6">
    <source>
        <dbReference type="HAMAP-Rule" id="MF_00653"/>
    </source>
</evidence>
<dbReference type="SUPFAM" id="SSF56281">
    <property type="entry name" value="Metallo-hydrolase/oxidoreductase"/>
    <property type="match status" value="1"/>
</dbReference>
<name>A0A318QBN5_9PROT</name>
<accession>A0A318QBN5</accession>
<dbReference type="CDD" id="cd16274">
    <property type="entry name" value="PQQB-like_MBL-fold"/>
    <property type="match status" value="1"/>
</dbReference>
<evidence type="ECO:0000313" key="9">
    <source>
        <dbReference type="Proteomes" id="UP000247609"/>
    </source>
</evidence>
<evidence type="ECO:0000256" key="5">
    <source>
        <dbReference type="ARBA" id="ARBA00022905"/>
    </source>
</evidence>
<dbReference type="InterPro" id="IPR036866">
    <property type="entry name" value="RibonucZ/Hydroxyglut_hydro"/>
</dbReference>
<comment type="pathway">
    <text evidence="1 6">Cofactor biosynthesis; pyrroloquinoline quinone biosynthesis.</text>
</comment>
<proteinExistence type="inferred from homology"/>
<dbReference type="UniPathway" id="UPA00539"/>
<dbReference type="InterPro" id="IPR011842">
    <property type="entry name" value="PQQ_synth_PqqB"/>
</dbReference>
<dbReference type="InterPro" id="IPR001279">
    <property type="entry name" value="Metallo-B-lactamas"/>
</dbReference>
<dbReference type="AlphaFoldDB" id="A0A318QBN5"/>
<dbReference type="GO" id="GO:0018189">
    <property type="term" value="P:pyrroloquinoline quinone biosynthetic process"/>
    <property type="evidence" value="ECO:0007669"/>
    <property type="project" value="UniProtKB-UniRule"/>
</dbReference>
<keyword evidence="4 6" id="KW-0813">Transport</keyword>